<sequence>MDFIVCTTHGIVLCAHNSHNFIPIQEAVRIATSLCSFYQQKRFRVSFPKFSLFIDYQKLMCITISSENMPIPIWAPLWSYIARIIATRILSSHIKDICSRSEELTSLAATNYTVHSAFAPSPCRPSETKERRRAASPSKNLPSTPQQTKPPKHILHRDIDHEDKQEFLIVPSSQDDDYPGSSSGLGVDYIDPSKSSEKKPLSSVALSTNSQVPASERVVPELPLKKPRPPPRPPMSKVVSGNISGRGFQGSSRSHRVIRKQNLQEKDELRRIRQKKVANPLSSSHETQSGEIFSFSERLEQDHDDHSHHLRPTEGKKGQKLEGGEDEDNSSLARFLPNTEKLASLIHTHAQRFVSVIQAICEGDYHKIVEIIWRISPFKTSKVQRLAANFENHKRLKTEMKRRLRSQKQKNKSVSKESPISAKELDAIQSVLSVNIPPLNPLLISLAPFTYTHHPLPPTHFLCLYNAAGERIWGVAGCRSLVEDCGGMGTESGCQPPMHLCLPASINSTVKGSFESLHQCTHDDRLRVAKLSSRAKFTFERLSHRIISSSSAAAVCIGGGLVADVDSSPASIASRQHLPTSIFSSPFTTALLSISKSSVVRQGGSDQEWDEVSIACGWCVAGSKTGHTSSSAKSDHGTSDQTSSSSVTSDILSSFFTRGRSTLVKALGRFIGFLILSVEEDKECARSVMDGIAKHEMSVLGYIQKDMDSDAQTQHREHRKRRKKGTTSQASHRSRSRTRSRDRRSSVGTNEAASVHSEFESSLTRDEMAGKYEEGEESSEDHSYTYSYEEIDEEAEEEAQHIVVEKPGIRGQLLRSSITPAHKEAPGKSDSKAITMPEKDHGEGKDGFPDMLHHARDSFMSDDALLSVEEDRIVSQAIQNATASIHDEFGDGFDYGKDDGMGMGCVFHTLAEEEEEEEGDIQIVGGSQVGYTSGVYGDDQDGAAVSVIDNGVWDDDW</sequence>
<feature type="compositionally biased region" description="Polar residues" evidence="2">
    <location>
        <begin position="204"/>
        <end position="213"/>
    </location>
</feature>
<feature type="region of interest" description="Disordered" evidence="2">
    <location>
        <begin position="172"/>
        <end position="269"/>
    </location>
</feature>
<feature type="compositionally biased region" description="Basic residues" evidence="2">
    <location>
        <begin position="716"/>
        <end position="725"/>
    </location>
</feature>
<feature type="compositionally biased region" description="Basic and acidic residues" evidence="2">
    <location>
        <begin position="757"/>
        <end position="773"/>
    </location>
</feature>
<feature type="compositionally biased region" description="Basic and acidic residues" evidence="2">
    <location>
        <begin position="821"/>
        <end position="842"/>
    </location>
</feature>
<feature type="compositionally biased region" description="Polar residues" evidence="2">
    <location>
        <begin position="137"/>
        <end position="149"/>
    </location>
</feature>
<comment type="caution">
    <text evidence="3">The sequence shown here is derived from an EMBL/GenBank/DDBJ whole genome shotgun (WGS) entry which is preliminary data.</text>
</comment>
<evidence type="ECO:0000256" key="1">
    <source>
        <dbReference type="SAM" id="Coils"/>
    </source>
</evidence>
<feature type="region of interest" description="Disordered" evidence="2">
    <location>
        <begin position="627"/>
        <end position="646"/>
    </location>
</feature>
<evidence type="ECO:0000313" key="3">
    <source>
        <dbReference type="EMBL" id="GKT16849.1"/>
    </source>
</evidence>
<feature type="compositionally biased region" description="Basic residues" evidence="2">
    <location>
        <begin position="732"/>
        <end position="742"/>
    </location>
</feature>
<feature type="region of interest" description="Disordered" evidence="2">
    <location>
        <begin position="119"/>
        <end position="152"/>
    </location>
</feature>
<feature type="coiled-coil region" evidence="1">
    <location>
        <begin position="383"/>
        <end position="417"/>
    </location>
</feature>
<protein>
    <submittedName>
        <fullName evidence="3">Uncharacterized protein</fullName>
    </submittedName>
</protein>
<dbReference type="EMBL" id="BQXS01011795">
    <property type="protein sequence ID" value="GKT16849.1"/>
    <property type="molecule type" value="Genomic_DNA"/>
</dbReference>
<accession>A0ABQ5JTV2</accession>
<name>A0ABQ5JTV2_9EUKA</name>
<gene>
    <name evidence="3" type="ORF">ADUPG1_010997</name>
</gene>
<feature type="compositionally biased region" description="Basic and acidic residues" evidence="2">
    <location>
        <begin position="301"/>
        <end position="323"/>
    </location>
</feature>
<reference evidence="3" key="1">
    <citation type="submission" date="2022-03" db="EMBL/GenBank/DDBJ databases">
        <title>Draft genome sequence of Aduncisulcus paluster, a free-living microaerophilic Fornicata.</title>
        <authorList>
            <person name="Yuyama I."/>
            <person name="Kume K."/>
            <person name="Tamura T."/>
            <person name="Inagaki Y."/>
            <person name="Hashimoto T."/>
        </authorList>
    </citation>
    <scope>NUCLEOTIDE SEQUENCE</scope>
    <source>
        <strain evidence="3">NY0171</strain>
    </source>
</reference>
<organism evidence="3 4">
    <name type="scientific">Aduncisulcus paluster</name>
    <dbReference type="NCBI Taxonomy" id="2918883"/>
    <lineage>
        <taxon>Eukaryota</taxon>
        <taxon>Metamonada</taxon>
        <taxon>Carpediemonas-like organisms</taxon>
        <taxon>Aduncisulcus</taxon>
    </lineage>
</organism>
<feature type="region of interest" description="Disordered" evidence="2">
    <location>
        <begin position="301"/>
        <end position="331"/>
    </location>
</feature>
<keyword evidence="1" id="KW-0175">Coiled coil</keyword>
<feature type="region of interest" description="Disordered" evidence="2">
    <location>
        <begin position="817"/>
        <end position="842"/>
    </location>
</feature>
<keyword evidence="4" id="KW-1185">Reference proteome</keyword>
<evidence type="ECO:0000313" key="4">
    <source>
        <dbReference type="Proteomes" id="UP001057375"/>
    </source>
</evidence>
<feature type="region of interest" description="Disordered" evidence="2">
    <location>
        <begin position="708"/>
        <end position="784"/>
    </location>
</feature>
<dbReference type="Proteomes" id="UP001057375">
    <property type="component" value="Unassembled WGS sequence"/>
</dbReference>
<evidence type="ECO:0000256" key="2">
    <source>
        <dbReference type="SAM" id="MobiDB-lite"/>
    </source>
</evidence>
<proteinExistence type="predicted"/>